<evidence type="ECO:0000256" key="1">
    <source>
        <dbReference type="SAM" id="Coils"/>
    </source>
</evidence>
<organism evidence="2">
    <name type="scientific">Guillardia theta (strain CCMP2712)</name>
    <name type="common">Cryptophyte</name>
    <dbReference type="NCBI Taxonomy" id="905079"/>
    <lineage>
        <taxon>Eukaryota</taxon>
        <taxon>Cryptophyceae</taxon>
        <taxon>Pyrenomonadales</taxon>
        <taxon>Geminigeraceae</taxon>
        <taxon>Guillardia</taxon>
    </lineage>
</organism>
<protein>
    <submittedName>
        <fullName evidence="2 3">Uncharacterized protein</fullName>
    </submittedName>
</protein>
<gene>
    <name evidence="2" type="ORF">GUITHDRAFT_154047</name>
</gene>
<keyword evidence="1" id="KW-0175">Coiled coil</keyword>
<evidence type="ECO:0000313" key="4">
    <source>
        <dbReference type="Proteomes" id="UP000011087"/>
    </source>
</evidence>
<proteinExistence type="predicted"/>
<dbReference type="RefSeq" id="XP_005827645.1">
    <property type="nucleotide sequence ID" value="XM_005827588.1"/>
</dbReference>
<reference evidence="2 4" key="1">
    <citation type="journal article" date="2012" name="Nature">
        <title>Algal genomes reveal evolutionary mosaicism and the fate of nucleomorphs.</title>
        <authorList>
            <consortium name="DOE Joint Genome Institute"/>
            <person name="Curtis B.A."/>
            <person name="Tanifuji G."/>
            <person name="Burki F."/>
            <person name="Gruber A."/>
            <person name="Irimia M."/>
            <person name="Maruyama S."/>
            <person name="Arias M.C."/>
            <person name="Ball S.G."/>
            <person name="Gile G.H."/>
            <person name="Hirakawa Y."/>
            <person name="Hopkins J.F."/>
            <person name="Kuo A."/>
            <person name="Rensing S.A."/>
            <person name="Schmutz J."/>
            <person name="Symeonidi A."/>
            <person name="Elias M."/>
            <person name="Eveleigh R.J."/>
            <person name="Herman E.K."/>
            <person name="Klute M.J."/>
            <person name="Nakayama T."/>
            <person name="Obornik M."/>
            <person name="Reyes-Prieto A."/>
            <person name="Armbrust E.V."/>
            <person name="Aves S.J."/>
            <person name="Beiko R.G."/>
            <person name="Coutinho P."/>
            <person name="Dacks J.B."/>
            <person name="Durnford D.G."/>
            <person name="Fast N.M."/>
            <person name="Green B.R."/>
            <person name="Grisdale C.J."/>
            <person name="Hempel F."/>
            <person name="Henrissat B."/>
            <person name="Hoppner M.P."/>
            <person name="Ishida K."/>
            <person name="Kim E."/>
            <person name="Koreny L."/>
            <person name="Kroth P.G."/>
            <person name="Liu Y."/>
            <person name="Malik S.B."/>
            <person name="Maier U.G."/>
            <person name="McRose D."/>
            <person name="Mock T."/>
            <person name="Neilson J.A."/>
            <person name="Onodera N.T."/>
            <person name="Poole A.M."/>
            <person name="Pritham E.J."/>
            <person name="Richards T.A."/>
            <person name="Rocap G."/>
            <person name="Roy S.W."/>
            <person name="Sarai C."/>
            <person name="Schaack S."/>
            <person name="Shirato S."/>
            <person name="Slamovits C.H."/>
            <person name="Spencer D.F."/>
            <person name="Suzuki S."/>
            <person name="Worden A.Z."/>
            <person name="Zauner S."/>
            <person name="Barry K."/>
            <person name="Bell C."/>
            <person name="Bharti A.K."/>
            <person name="Crow J.A."/>
            <person name="Grimwood J."/>
            <person name="Kramer R."/>
            <person name="Lindquist E."/>
            <person name="Lucas S."/>
            <person name="Salamov A."/>
            <person name="McFadden G.I."/>
            <person name="Lane C.E."/>
            <person name="Keeling P.J."/>
            <person name="Gray M.W."/>
            <person name="Grigoriev I.V."/>
            <person name="Archibald J.M."/>
        </authorList>
    </citation>
    <scope>NUCLEOTIDE SEQUENCE</scope>
    <source>
        <strain evidence="2 4">CCMP2712</strain>
    </source>
</reference>
<name>L1IXV2_GUITC</name>
<reference evidence="4" key="2">
    <citation type="submission" date="2012-11" db="EMBL/GenBank/DDBJ databases">
        <authorList>
            <person name="Kuo A."/>
            <person name="Curtis B.A."/>
            <person name="Tanifuji G."/>
            <person name="Burki F."/>
            <person name="Gruber A."/>
            <person name="Irimia M."/>
            <person name="Maruyama S."/>
            <person name="Arias M.C."/>
            <person name="Ball S.G."/>
            <person name="Gile G.H."/>
            <person name="Hirakawa Y."/>
            <person name="Hopkins J.F."/>
            <person name="Rensing S.A."/>
            <person name="Schmutz J."/>
            <person name="Symeonidi A."/>
            <person name="Elias M."/>
            <person name="Eveleigh R.J."/>
            <person name="Herman E.K."/>
            <person name="Klute M.J."/>
            <person name="Nakayama T."/>
            <person name="Obornik M."/>
            <person name="Reyes-Prieto A."/>
            <person name="Armbrust E.V."/>
            <person name="Aves S.J."/>
            <person name="Beiko R.G."/>
            <person name="Coutinho P."/>
            <person name="Dacks J.B."/>
            <person name="Durnford D.G."/>
            <person name="Fast N.M."/>
            <person name="Green B.R."/>
            <person name="Grisdale C."/>
            <person name="Hempe F."/>
            <person name="Henrissat B."/>
            <person name="Hoppner M.P."/>
            <person name="Ishida K.-I."/>
            <person name="Kim E."/>
            <person name="Koreny L."/>
            <person name="Kroth P.G."/>
            <person name="Liu Y."/>
            <person name="Malik S.-B."/>
            <person name="Maier U.G."/>
            <person name="McRose D."/>
            <person name="Mock T."/>
            <person name="Neilson J.A."/>
            <person name="Onodera N.T."/>
            <person name="Poole A.M."/>
            <person name="Pritham E.J."/>
            <person name="Richards T.A."/>
            <person name="Rocap G."/>
            <person name="Roy S.W."/>
            <person name="Sarai C."/>
            <person name="Schaack S."/>
            <person name="Shirato S."/>
            <person name="Slamovits C.H."/>
            <person name="Spencer D.F."/>
            <person name="Suzuki S."/>
            <person name="Worden A.Z."/>
            <person name="Zauner S."/>
            <person name="Barry K."/>
            <person name="Bell C."/>
            <person name="Bharti A.K."/>
            <person name="Crow J.A."/>
            <person name="Grimwood J."/>
            <person name="Kramer R."/>
            <person name="Lindquist E."/>
            <person name="Lucas S."/>
            <person name="Salamov A."/>
            <person name="McFadden G.I."/>
            <person name="Lane C.E."/>
            <person name="Keeling P.J."/>
            <person name="Gray M.W."/>
            <person name="Grigoriev I.V."/>
            <person name="Archibald J.M."/>
        </authorList>
    </citation>
    <scope>NUCLEOTIDE SEQUENCE</scope>
    <source>
        <strain evidence="4">CCMP2712</strain>
    </source>
</reference>
<dbReference type="AlphaFoldDB" id="L1IXV2"/>
<dbReference type="Proteomes" id="UP000011087">
    <property type="component" value="Unassembled WGS sequence"/>
</dbReference>
<dbReference type="KEGG" id="gtt:GUITHDRAFT_154047"/>
<evidence type="ECO:0000313" key="3">
    <source>
        <dbReference type="EnsemblProtists" id="EKX40665"/>
    </source>
</evidence>
<sequence>MDELQFRVEELRSRMQLLETQISCNMMDQETYRRKLQLAIRQEEGRAKKLLKKQDKSGAQDALKRIQLMKEELAAQ</sequence>
<feature type="coiled-coil region" evidence="1">
    <location>
        <begin position="1"/>
        <end position="53"/>
    </location>
</feature>
<dbReference type="PaxDb" id="55529-EKX40665"/>
<evidence type="ECO:0000313" key="2">
    <source>
        <dbReference type="EMBL" id="EKX40665.1"/>
    </source>
</evidence>
<accession>L1IXV2</accession>
<keyword evidence="4" id="KW-1185">Reference proteome</keyword>
<dbReference type="EnsemblProtists" id="EKX40665">
    <property type="protein sequence ID" value="EKX40665"/>
    <property type="gene ID" value="GUITHDRAFT_154047"/>
</dbReference>
<dbReference type="GeneID" id="17297383"/>
<dbReference type="HOGENOM" id="CLU_2659787_0_0_1"/>
<dbReference type="EMBL" id="JH993029">
    <property type="protein sequence ID" value="EKX40665.1"/>
    <property type="molecule type" value="Genomic_DNA"/>
</dbReference>
<reference evidence="3" key="3">
    <citation type="submission" date="2015-06" db="UniProtKB">
        <authorList>
            <consortium name="EnsemblProtists"/>
        </authorList>
    </citation>
    <scope>IDENTIFICATION</scope>
</reference>